<name>A0ABD6XVA2_ENTAG</name>
<comment type="caution">
    <text evidence="1">The sequence shown here is derived from an EMBL/GenBank/DDBJ whole genome shotgun (WGS) entry which is preliminary data.</text>
</comment>
<protein>
    <submittedName>
        <fullName evidence="1">Uncharacterized protein</fullName>
    </submittedName>
</protein>
<proteinExistence type="predicted"/>
<reference evidence="1 2" key="1">
    <citation type="submission" date="2018-05" db="EMBL/GenBank/DDBJ databases">
        <title>Genomic Encyclopedia of Type Strains, Phase IV (KMG-V): Genome sequencing to study the core and pangenomes of soil and plant-associated prokaryotes.</title>
        <authorList>
            <person name="Whitman W."/>
        </authorList>
    </citation>
    <scope>NUCLEOTIDE SEQUENCE [LARGE SCALE GENOMIC DNA]</scope>
    <source>
        <strain evidence="1 2">PNG 92-11</strain>
    </source>
</reference>
<accession>A0ABD6XVA2</accession>
<dbReference type="RefSeq" id="WP_227028298.1">
    <property type="nucleotide sequence ID" value="NZ_CP134744.1"/>
</dbReference>
<evidence type="ECO:0000313" key="1">
    <source>
        <dbReference type="EMBL" id="PWJ82964.1"/>
    </source>
</evidence>
<dbReference type="EMBL" id="QGHE01000001">
    <property type="protein sequence ID" value="PWJ82964.1"/>
    <property type="molecule type" value="Genomic_DNA"/>
</dbReference>
<sequence length="54" mass="6541">MVTTAAFQKRLDDVNHVWTLQECNQWIRHYQNFLLELVTDESENKNSHYATWDT</sequence>
<evidence type="ECO:0000313" key="2">
    <source>
        <dbReference type="Proteomes" id="UP000245996"/>
    </source>
</evidence>
<organism evidence="1 2">
    <name type="scientific">Enterobacter agglomerans</name>
    <name type="common">Erwinia herbicola</name>
    <name type="synonym">Pantoea agglomerans</name>
    <dbReference type="NCBI Taxonomy" id="549"/>
    <lineage>
        <taxon>Bacteria</taxon>
        <taxon>Pseudomonadati</taxon>
        <taxon>Pseudomonadota</taxon>
        <taxon>Gammaproteobacteria</taxon>
        <taxon>Enterobacterales</taxon>
        <taxon>Erwiniaceae</taxon>
        <taxon>Pantoea</taxon>
        <taxon>Pantoea agglomerans group</taxon>
    </lineage>
</organism>
<dbReference type="Proteomes" id="UP000245996">
    <property type="component" value="Unassembled WGS sequence"/>
</dbReference>
<gene>
    <name evidence="1" type="ORF">C7430_101531</name>
</gene>
<dbReference type="AlphaFoldDB" id="A0ABD6XVA2"/>